<comment type="caution">
    <text evidence="8">The sequence shown here is derived from an EMBL/GenBank/DDBJ whole genome shotgun (WGS) entry which is preliminary data.</text>
</comment>
<name>A0A437Q4H6_9GAMM</name>
<evidence type="ECO:0000259" key="7">
    <source>
        <dbReference type="Pfam" id="PF02872"/>
    </source>
</evidence>
<dbReference type="AlphaFoldDB" id="A0A437Q4H6"/>
<evidence type="ECO:0000259" key="6">
    <source>
        <dbReference type="Pfam" id="PF00149"/>
    </source>
</evidence>
<organism evidence="8 9">
    <name type="scientific">Neptunomonas marina</name>
    <dbReference type="NCBI Taxonomy" id="1815562"/>
    <lineage>
        <taxon>Bacteria</taxon>
        <taxon>Pseudomonadati</taxon>
        <taxon>Pseudomonadota</taxon>
        <taxon>Gammaproteobacteria</taxon>
        <taxon>Oceanospirillales</taxon>
        <taxon>Oceanospirillaceae</taxon>
        <taxon>Neptunomonas</taxon>
    </lineage>
</organism>
<dbReference type="Gene3D" id="3.60.21.10">
    <property type="match status" value="1"/>
</dbReference>
<dbReference type="InterPro" id="IPR006420">
    <property type="entry name" value="NadN"/>
</dbReference>
<keyword evidence="9" id="KW-1185">Reference proteome</keyword>
<dbReference type="PROSITE" id="PS00786">
    <property type="entry name" value="5_NUCLEOTIDASE_2"/>
    <property type="match status" value="1"/>
</dbReference>
<dbReference type="NCBIfam" id="TIGR01530">
    <property type="entry name" value="nadN"/>
    <property type="match status" value="1"/>
</dbReference>
<evidence type="ECO:0000256" key="5">
    <source>
        <dbReference type="RuleBase" id="RU362119"/>
    </source>
</evidence>
<dbReference type="PROSITE" id="PS00785">
    <property type="entry name" value="5_NUCLEOTIDASE_1"/>
    <property type="match status" value="1"/>
</dbReference>
<dbReference type="GO" id="GO:0008253">
    <property type="term" value="F:5'-nucleotidase activity"/>
    <property type="evidence" value="ECO:0007669"/>
    <property type="project" value="InterPro"/>
</dbReference>
<gene>
    <name evidence="8" type="primary">nadN</name>
    <name evidence="8" type="ORF">EOE65_16485</name>
</gene>
<dbReference type="InterPro" id="IPR004843">
    <property type="entry name" value="Calcineurin-like_PHP"/>
</dbReference>
<dbReference type="GO" id="GO:0009166">
    <property type="term" value="P:nucleotide catabolic process"/>
    <property type="evidence" value="ECO:0007669"/>
    <property type="project" value="InterPro"/>
</dbReference>
<dbReference type="PANTHER" id="PTHR11575">
    <property type="entry name" value="5'-NUCLEOTIDASE-RELATED"/>
    <property type="match status" value="1"/>
</dbReference>
<evidence type="ECO:0000256" key="2">
    <source>
        <dbReference type="ARBA" id="ARBA00022723"/>
    </source>
</evidence>
<dbReference type="GO" id="GO:0046872">
    <property type="term" value="F:metal ion binding"/>
    <property type="evidence" value="ECO:0007669"/>
    <property type="project" value="UniProtKB-KW"/>
</dbReference>
<dbReference type="Pfam" id="PF00149">
    <property type="entry name" value="Metallophos"/>
    <property type="match status" value="1"/>
</dbReference>
<evidence type="ECO:0000313" key="8">
    <source>
        <dbReference type="EMBL" id="RVU29419.1"/>
    </source>
</evidence>
<evidence type="ECO:0000256" key="1">
    <source>
        <dbReference type="ARBA" id="ARBA00006654"/>
    </source>
</evidence>
<keyword evidence="4 5" id="KW-0547">Nucleotide-binding</keyword>
<dbReference type="InterPro" id="IPR036907">
    <property type="entry name" value="5'-Nucleotdase_C_sf"/>
</dbReference>
<evidence type="ECO:0000256" key="4">
    <source>
        <dbReference type="ARBA" id="ARBA00022741"/>
    </source>
</evidence>
<accession>A0A437Q4H6</accession>
<dbReference type="GO" id="GO:0008768">
    <property type="term" value="F:UDP-sugar diphosphatase activity"/>
    <property type="evidence" value="ECO:0007669"/>
    <property type="project" value="TreeGrafter"/>
</dbReference>
<protein>
    <submittedName>
        <fullName evidence="8">NAD nucleotidase</fullName>
    </submittedName>
</protein>
<evidence type="ECO:0000256" key="3">
    <source>
        <dbReference type="ARBA" id="ARBA00022729"/>
    </source>
</evidence>
<evidence type="ECO:0000313" key="9">
    <source>
        <dbReference type="Proteomes" id="UP000282818"/>
    </source>
</evidence>
<dbReference type="PRINTS" id="PR01607">
    <property type="entry name" value="APYRASEFAMLY"/>
</dbReference>
<dbReference type="EMBL" id="SACQ01000010">
    <property type="protein sequence ID" value="RVU29419.1"/>
    <property type="molecule type" value="Genomic_DNA"/>
</dbReference>
<dbReference type="PANTHER" id="PTHR11575:SF46">
    <property type="entry name" value="PROTEIN USHA"/>
    <property type="match status" value="1"/>
</dbReference>
<dbReference type="InterPro" id="IPR008334">
    <property type="entry name" value="5'-Nucleotdase_C"/>
</dbReference>
<reference evidence="8 9" key="1">
    <citation type="submission" date="2019-01" db="EMBL/GenBank/DDBJ databases">
        <authorList>
            <person name="Chen W.-M."/>
        </authorList>
    </citation>
    <scope>NUCLEOTIDE SEQUENCE [LARGE SCALE GENOMIC DNA]</scope>
    <source>
        <strain evidence="8 9">HPM-16</strain>
    </source>
</reference>
<dbReference type="PROSITE" id="PS51257">
    <property type="entry name" value="PROKAR_LIPOPROTEIN"/>
    <property type="match status" value="1"/>
</dbReference>
<keyword evidence="3" id="KW-0732">Signal</keyword>
<keyword evidence="2" id="KW-0479">Metal-binding</keyword>
<comment type="similarity">
    <text evidence="1 5">Belongs to the 5'-nucleotidase family.</text>
</comment>
<dbReference type="SUPFAM" id="SSF56300">
    <property type="entry name" value="Metallo-dependent phosphatases"/>
    <property type="match status" value="1"/>
</dbReference>
<sequence length="606" mass="64521">MFKKAAFAVAVTTALAGCNDSNNDSQATSELTLKILHINDHHSHLRGNSGDIEIAGASTDVKMGGFAKVVQKMNDLQAGATNVLKLHAGDAITGDLYYTLFKGEADAAMMNQVCFDAFALGNHEFDDGDAGLKAFLDHLNSGACNTDVLAANVIPEVGVSPLAQSSATDYFKPYTIKTFGDQKVGIIGIDIASKTKNSSSPDATTQFLDETSTAQRYIDELSAMGIDNIILMTHYQYKNDLKLAQSLTGVDLIVGGDSHTLLGDQFTALGLNSTGPYPTQLTNKSGEPVCIVQAWEYSNVVGELDITLQDGKVKSCSGTPHLLLADTFERDDTELAGTERQAVLDAIAANDVLSVVMDDPTAANVLAGYSDQVDSLKQAVIGSSTDDLCLERIPGQGKSALCDATATQSNGSDISNIVAKAFRTMSLTSDIAIQNGGGVRVDIPQGDITVGDAYTLLPFANTLVELTMTGAQIKAVLEDAFDYAISPDGSTGAYPYAAGLRWDVDRSQTKGMRFSNLEVMRKGTSTWSALDLNASYKVVTNNYIAGGRDGYLTFGVISAEEGKVVDTFLDYAQSFVDYVEAEGSISKLPLSEYSTQKYYDENGVLQ</sequence>
<dbReference type="GO" id="GO:0030288">
    <property type="term" value="C:outer membrane-bounded periplasmic space"/>
    <property type="evidence" value="ECO:0007669"/>
    <property type="project" value="TreeGrafter"/>
</dbReference>
<proteinExistence type="inferred from homology"/>
<feature type="domain" description="Calcineurin-like phosphoesterase" evidence="6">
    <location>
        <begin position="33"/>
        <end position="260"/>
    </location>
</feature>
<keyword evidence="5" id="KW-0378">Hydrolase</keyword>
<dbReference type="Pfam" id="PF02872">
    <property type="entry name" value="5_nucleotid_C"/>
    <property type="match status" value="1"/>
</dbReference>
<dbReference type="SUPFAM" id="SSF55816">
    <property type="entry name" value="5'-nucleotidase (syn. UDP-sugar hydrolase), C-terminal domain"/>
    <property type="match status" value="1"/>
</dbReference>
<dbReference type="InterPro" id="IPR029052">
    <property type="entry name" value="Metallo-depent_PP-like"/>
</dbReference>
<dbReference type="Proteomes" id="UP000282818">
    <property type="component" value="Unassembled WGS sequence"/>
</dbReference>
<dbReference type="GO" id="GO:0000166">
    <property type="term" value="F:nucleotide binding"/>
    <property type="evidence" value="ECO:0007669"/>
    <property type="project" value="UniProtKB-KW"/>
</dbReference>
<dbReference type="Gene3D" id="3.90.780.10">
    <property type="entry name" value="5'-Nucleotidase, C-terminal domain"/>
    <property type="match status" value="1"/>
</dbReference>
<dbReference type="InterPro" id="IPR006179">
    <property type="entry name" value="5_nucleotidase/apyrase"/>
</dbReference>
<dbReference type="InterPro" id="IPR006146">
    <property type="entry name" value="5'-Nucleotdase_CS"/>
</dbReference>
<feature type="domain" description="5'-Nucleotidase C-terminal" evidence="7">
    <location>
        <begin position="407"/>
        <end position="552"/>
    </location>
</feature>